<proteinExistence type="predicted"/>
<name>A0A5R9PBH6_9GAMM</name>
<dbReference type="AlphaFoldDB" id="A0A5R9PBH6"/>
<evidence type="ECO:0000256" key="1">
    <source>
        <dbReference type="ARBA" id="ARBA00022737"/>
    </source>
</evidence>
<dbReference type="InterPro" id="IPR052346">
    <property type="entry name" value="O-mannosyl-transferase_TMTC"/>
</dbReference>
<keyword evidence="1" id="KW-0677">Repeat</keyword>
<feature type="transmembrane region" description="Helical" evidence="3">
    <location>
        <begin position="305"/>
        <end position="326"/>
    </location>
</feature>
<evidence type="ECO:0008006" key="6">
    <source>
        <dbReference type="Google" id="ProtNLM"/>
    </source>
</evidence>
<keyword evidence="3" id="KW-0472">Membrane</keyword>
<keyword evidence="5" id="KW-1185">Reference proteome</keyword>
<dbReference type="PANTHER" id="PTHR44227">
    <property type="match status" value="1"/>
</dbReference>
<feature type="transmembrane region" description="Helical" evidence="3">
    <location>
        <begin position="152"/>
        <end position="168"/>
    </location>
</feature>
<protein>
    <recommendedName>
        <fullName evidence="6">Tetratricopeptide repeat protein</fullName>
    </recommendedName>
</protein>
<keyword evidence="3" id="KW-1133">Transmembrane helix</keyword>
<feature type="transmembrane region" description="Helical" evidence="3">
    <location>
        <begin position="333"/>
        <end position="352"/>
    </location>
</feature>
<evidence type="ECO:0000256" key="3">
    <source>
        <dbReference type="SAM" id="Phobius"/>
    </source>
</evidence>
<dbReference type="Proteomes" id="UP000308508">
    <property type="component" value="Unassembled WGS sequence"/>
</dbReference>
<keyword evidence="2" id="KW-0802">TPR repeat</keyword>
<accession>A0A5R9PBH6</accession>
<evidence type="ECO:0000256" key="2">
    <source>
        <dbReference type="ARBA" id="ARBA00022803"/>
    </source>
</evidence>
<dbReference type="RefSeq" id="WP_138349509.1">
    <property type="nucleotide sequence ID" value="NZ_SROY01000006.1"/>
</dbReference>
<sequence>MTQLSRGFLFLSAIAATVAGLLFLAGLPGGFVFDDAYNIAQNPGIQLSSLQPGALMDAAFSAQPGSATRVLPMLTFALDFYRGDGMDPATFKITNIAIHALTTVVLAWFLRALFQAAGLSERRAAWTALALAFAWAAHPLQVSSVLYVVQRMQTLSTLFLLLALWSYLQARIAQIQGRPGRAGWLLGGLFWAVAFSCKEDAIALPAYALAMELTVLRFNAKDASLARNLRRGYLSIALLGGLLYLLVVAPYFWSWGNYPTRDFSSVERLLSQGRVLCLYLWEILLPLPSHMPFYYDWLPPSRGLLSPWTTLPSLLGLAALMGVAWHLRRQRPLFALGIFLFFGGHFVTSNVIGLELAFEHRNHFPMIGILIAAGDLIALATRHLRSRQIATSVTCAAALVVLAGTTVARARTWNSELSLANTSTILAPQSARAWNSLCVAYFELGGGAKRDNPNLDKAIAACGKAADVGQDSIKSLTNIIAFKALRGPVPDADWNRYLNRLRHVTMTPDNSSSIWVILNRARDGMPVDGEKMLEAIDIINERARFKPIESAAMGYFILGHTGTPERAYPYFAQAVLETRDPAFAASLTEDLRQEGYPAWAERLELAVEASRSGGASHRAPGVRQ</sequence>
<comment type="caution">
    <text evidence="4">The sequence shown here is derived from an EMBL/GenBank/DDBJ whole genome shotgun (WGS) entry which is preliminary data.</text>
</comment>
<feature type="transmembrane region" description="Helical" evidence="3">
    <location>
        <begin position="364"/>
        <end position="382"/>
    </location>
</feature>
<feature type="transmembrane region" description="Helical" evidence="3">
    <location>
        <begin position="389"/>
        <end position="408"/>
    </location>
</feature>
<feature type="transmembrane region" description="Helical" evidence="3">
    <location>
        <begin position="96"/>
        <end position="114"/>
    </location>
</feature>
<organism evidence="4 5">
    <name type="scientific">Thermomonas fusca</name>
    <dbReference type="NCBI Taxonomy" id="215690"/>
    <lineage>
        <taxon>Bacteria</taxon>
        <taxon>Pseudomonadati</taxon>
        <taxon>Pseudomonadota</taxon>
        <taxon>Gammaproteobacteria</taxon>
        <taxon>Lysobacterales</taxon>
        <taxon>Lysobacteraceae</taxon>
        <taxon>Thermomonas</taxon>
    </lineage>
</organism>
<dbReference type="PANTHER" id="PTHR44227:SF3">
    <property type="entry name" value="PROTEIN O-MANNOSYL-TRANSFERASE TMTC4"/>
    <property type="match status" value="1"/>
</dbReference>
<keyword evidence="3" id="KW-0812">Transmembrane</keyword>
<evidence type="ECO:0000313" key="5">
    <source>
        <dbReference type="Proteomes" id="UP000308508"/>
    </source>
</evidence>
<feature type="transmembrane region" description="Helical" evidence="3">
    <location>
        <begin position="7"/>
        <end position="27"/>
    </location>
</feature>
<dbReference type="EMBL" id="SROY01000006">
    <property type="protein sequence ID" value="TLX20891.1"/>
    <property type="molecule type" value="Genomic_DNA"/>
</dbReference>
<gene>
    <name evidence="4" type="ORF">E5S66_11810</name>
</gene>
<feature type="transmembrane region" description="Helical" evidence="3">
    <location>
        <begin position="126"/>
        <end position="146"/>
    </location>
</feature>
<evidence type="ECO:0000313" key="4">
    <source>
        <dbReference type="EMBL" id="TLX20891.1"/>
    </source>
</evidence>
<reference evidence="4 5" key="1">
    <citation type="submission" date="2019-04" db="EMBL/GenBank/DDBJ databases">
        <authorList>
            <person name="Grouzdev D.S."/>
            <person name="Nazina T.N."/>
        </authorList>
    </citation>
    <scope>NUCLEOTIDE SEQUENCE [LARGE SCALE GENOMIC DNA]</scope>
    <source>
        <strain evidence="4 5">SHC 3-19</strain>
    </source>
</reference>
<feature type="transmembrane region" description="Helical" evidence="3">
    <location>
        <begin position="232"/>
        <end position="253"/>
    </location>
</feature>